<dbReference type="EMBL" id="JAGKHQ010000001">
    <property type="protein sequence ID" value="KAG7526775.1"/>
    <property type="molecule type" value="Genomic_DNA"/>
</dbReference>
<organism evidence="1 2">
    <name type="scientific">Solea senegalensis</name>
    <name type="common">Senegalese sole</name>
    <dbReference type="NCBI Taxonomy" id="28829"/>
    <lineage>
        <taxon>Eukaryota</taxon>
        <taxon>Metazoa</taxon>
        <taxon>Chordata</taxon>
        <taxon>Craniata</taxon>
        <taxon>Vertebrata</taxon>
        <taxon>Euteleostomi</taxon>
        <taxon>Actinopterygii</taxon>
        <taxon>Neopterygii</taxon>
        <taxon>Teleostei</taxon>
        <taxon>Neoteleostei</taxon>
        <taxon>Acanthomorphata</taxon>
        <taxon>Carangaria</taxon>
        <taxon>Pleuronectiformes</taxon>
        <taxon>Pleuronectoidei</taxon>
        <taxon>Soleidae</taxon>
        <taxon>Solea</taxon>
    </lineage>
</organism>
<name>A0AAV6TBK3_SOLSE</name>
<reference evidence="1 2" key="1">
    <citation type="journal article" date="2021" name="Sci. Rep.">
        <title>Chromosome anchoring in Senegalese sole (Solea senegalensis) reveals sex-associated markers and genome rearrangements in flatfish.</title>
        <authorList>
            <person name="Guerrero-Cozar I."/>
            <person name="Gomez-Garrido J."/>
            <person name="Berbel C."/>
            <person name="Martinez-Blanch J.F."/>
            <person name="Alioto T."/>
            <person name="Claros M.G."/>
            <person name="Gagnaire P.A."/>
            <person name="Manchado M."/>
        </authorList>
    </citation>
    <scope>NUCLEOTIDE SEQUENCE [LARGE SCALE GENOMIC DNA]</scope>
    <source>
        <strain evidence="1">Sse05_10M</strain>
    </source>
</reference>
<sequence length="83" mass="9248">MTVQTHYTGRKRLPLDVCPRYESTAVFITVLMTDGDSGRSLLSVRSGMLVSGLQLGDPFIKVVIVLLRIPADEPLTQWVIDYP</sequence>
<comment type="caution">
    <text evidence="1">The sequence shown here is derived from an EMBL/GenBank/DDBJ whole genome shotgun (WGS) entry which is preliminary data.</text>
</comment>
<proteinExistence type="predicted"/>
<dbReference type="Proteomes" id="UP000693946">
    <property type="component" value="Linkage Group LG1"/>
</dbReference>
<protein>
    <submittedName>
        <fullName evidence="1">Uncharacterized protein</fullName>
    </submittedName>
</protein>
<keyword evidence="2" id="KW-1185">Reference proteome</keyword>
<gene>
    <name evidence="1" type="ORF">JOB18_045140</name>
</gene>
<evidence type="ECO:0000313" key="2">
    <source>
        <dbReference type="Proteomes" id="UP000693946"/>
    </source>
</evidence>
<evidence type="ECO:0000313" key="1">
    <source>
        <dbReference type="EMBL" id="KAG7526775.1"/>
    </source>
</evidence>
<accession>A0AAV6TBK3</accession>
<dbReference type="AlphaFoldDB" id="A0AAV6TBK3"/>